<accession>A0A381SYB1</accession>
<feature type="domain" description="ATP-grasp" evidence="3">
    <location>
        <begin position="117"/>
        <end position="329"/>
    </location>
</feature>
<evidence type="ECO:0000256" key="1">
    <source>
        <dbReference type="ARBA" id="ARBA00010871"/>
    </source>
</evidence>
<dbReference type="GO" id="GO:0046872">
    <property type="term" value="F:metal ion binding"/>
    <property type="evidence" value="ECO:0007669"/>
    <property type="project" value="InterPro"/>
</dbReference>
<dbReference type="SUPFAM" id="SSF56059">
    <property type="entry name" value="Glutathione synthetase ATP-binding domain-like"/>
    <property type="match status" value="1"/>
</dbReference>
<protein>
    <recommendedName>
        <fullName evidence="3">ATP-grasp domain-containing protein</fullName>
    </recommendedName>
</protein>
<dbReference type="InterPro" id="IPR011761">
    <property type="entry name" value="ATP-grasp"/>
</dbReference>
<dbReference type="GO" id="GO:0005524">
    <property type="term" value="F:ATP binding"/>
    <property type="evidence" value="ECO:0007669"/>
    <property type="project" value="InterPro"/>
</dbReference>
<dbReference type="InterPro" id="IPR013815">
    <property type="entry name" value="ATP_grasp_subdomain_1"/>
</dbReference>
<dbReference type="Pfam" id="PF07478">
    <property type="entry name" value="Dala_Dala_lig_C"/>
    <property type="match status" value="1"/>
</dbReference>
<comment type="similarity">
    <text evidence="1">Belongs to the D-alanine--D-alanine ligase family.</text>
</comment>
<dbReference type="PANTHER" id="PTHR23132:SF26">
    <property type="entry name" value="BLR7451 PROTEIN"/>
    <property type="match status" value="1"/>
</dbReference>
<dbReference type="EMBL" id="UINC01003688">
    <property type="protein sequence ID" value="SVA08439.1"/>
    <property type="molecule type" value="Genomic_DNA"/>
</dbReference>
<proteinExistence type="inferred from homology"/>
<dbReference type="AlphaFoldDB" id="A0A381SYB1"/>
<evidence type="ECO:0000256" key="2">
    <source>
        <dbReference type="ARBA" id="ARBA00022598"/>
    </source>
</evidence>
<organism evidence="4">
    <name type="scientific">marine metagenome</name>
    <dbReference type="NCBI Taxonomy" id="408172"/>
    <lineage>
        <taxon>unclassified sequences</taxon>
        <taxon>metagenomes</taxon>
        <taxon>ecological metagenomes</taxon>
    </lineage>
</organism>
<evidence type="ECO:0000259" key="3">
    <source>
        <dbReference type="PROSITE" id="PS50975"/>
    </source>
</evidence>
<dbReference type="GO" id="GO:0008716">
    <property type="term" value="F:D-alanine-D-alanine ligase activity"/>
    <property type="evidence" value="ECO:0007669"/>
    <property type="project" value="InterPro"/>
</dbReference>
<dbReference type="PROSITE" id="PS50975">
    <property type="entry name" value="ATP_GRASP"/>
    <property type="match status" value="1"/>
</dbReference>
<evidence type="ECO:0000313" key="4">
    <source>
        <dbReference type="EMBL" id="SVA08439.1"/>
    </source>
</evidence>
<sequence length="340" mass="38902">MKKLRILGLMHDYLVPPTDTSGFDLATVEWKTEFDVMSTLIDMGHDVYQLGINDELGKIQEAINKQRPHIAFNLLEAFNEISSFDQNLVAYLELLRVPYTGCNPRGLLLSRDKALSKKLLAYHKIPIPDFTVCRIGQTVRRPINIQFPLIVKSLTQDASIGISQASVVHDHDKLRERIKFIHNHIGTDAIIERYIEGRELYVGILGNKRLTTFPIWELKLSKMPDSMHRIATDRVKWNSKYQRKHGIDAGAANNISPALTTTIQQVCRRVYRTLDLSGYARIDLRLDNENRFYVLEANPNPQISWGEDFAESAEFGGLPYEALLQRILNNGLAWKPDYRG</sequence>
<reference evidence="4" key="1">
    <citation type="submission" date="2018-05" db="EMBL/GenBank/DDBJ databases">
        <authorList>
            <person name="Lanie J.A."/>
            <person name="Ng W.-L."/>
            <person name="Kazmierczak K.M."/>
            <person name="Andrzejewski T.M."/>
            <person name="Davidsen T.M."/>
            <person name="Wayne K.J."/>
            <person name="Tettelin H."/>
            <person name="Glass J.I."/>
            <person name="Rusch D."/>
            <person name="Podicherti R."/>
            <person name="Tsui H.-C.T."/>
            <person name="Winkler M.E."/>
        </authorList>
    </citation>
    <scope>NUCLEOTIDE SEQUENCE</scope>
</reference>
<name>A0A381SYB1_9ZZZZ</name>
<gene>
    <name evidence="4" type="ORF">METZ01_LOCUS61293</name>
</gene>
<keyword evidence="2" id="KW-0436">Ligase</keyword>
<dbReference type="InterPro" id="IPR011095">
    <property type="entry name" value="Dala_Dala_lig_C"/>
</dbReference>
<dbReference type="Gene3D" id="3.30.470.20">
    <property type="entry name" value="ATP-grasp fold, B domain"/>
    <property type="match status" value="1"/>
</dbReference>
<dbReference type="PANTHER" id="PTHR23132">
    <property type="entry name" value="D-ALANINE--D-ALANINE LIGASE"/>
    <property type="match status" value="1"/>
</dbReference>
<dbReference type="Gene3D" id="3.30.1490.20">
    <property type="entry name" value="ATP-grasp fold, A domain"/>
    <property type="match status" value="1"/>
</dbReference>